<accession>A0AAV9ITN0</accession>
<sequence length="594" mass="64254">MSERSPAASRSEERYANRVVAWAGVWRGAWRPDRRNGRRRWDGCRTSRRSVAHAPIRARRKRYVRCCQWEPRNDAAPSKNVSVHTITDAHPPGGTVAEGNGVVRSPDTTAPPSAHILARQRTGTLSGREQLRVYGVDADGRLVTWCRPLTTADDQAACADSTSSTSAQPRWSLLAPLTWALHRLFLPRNYPHTVADCYAAYAQWHFVHNALTACNAVLATTSLLFAAGLGRTDLSASAPAATVASIPVTAATLWVLKDGVGHLARLLYASRYGHAFDGDLKRFRMLGDVLWHAGTALELLCRLRPDWFLLLASGGNALKGMAHVVFSSTRSTIHRTLATASNIGDVTAKGDAQSIAAELLGIAGGIAVNHAIAEHGAATAWTAFTAVVAMQLVCRYQSMRVLVLPSLNFQRAVLLADAYVQAVLSGGGGDAEAAVPSPTEVAARERVLHWRTLWSPVRGIRPDVPLSAFDGESESLHRGASSLQRIWSACHRERFVVGRLSPSITPGLFPFGDRPRVGFAMKTDASATDTLRALMASLYLLRCPQATESEAIAAVAPPRTASFFARCHHLGWSLDVVHGFGHRNGVQCEAETNG</sequence>
<keyword evidence="4" id="KW-1185">Reference proteome</keyword>
<gene>
    <name evidence="3" type="ORF">CDCA_CDCA05G1458</name>
</gene>
<comment type="caution">
    <text evidence="3">The sequence shown here is derived from an EMBL/GenBank/DDBJ whole genome shotgun (WGS) entry which is preliminary data.</text>
</comment>
<evidence type="ECO:0000259" key="2">
    <source>
        <dbReference type="Pfam" id="PF04884"/>
    </source>
</evidence>
<dbReference type="InterPro" id="IPR054549">
    <property type="entry name" value="UVB_sens_RUS_dom"/>
</dbReference>
<name>A0AAV9ITN0_CYACA</name>
<feature type="domain" description="Protein root UVB sensitive/RUS" evidence="2">
    <location>
        <begin position="180"/>
        <end position="421"/>
    </location>
</feature>
<comment type="similarity">
    <text evidence="1">Belongs to the RUS1 family.</text>
</comment>
<protein>
    <recommendedName>
        <fullName evidence="2">Protein root UVB sensitive/RUS domain-containing protein</fullName>
    </recommendedName>
</protein>
<dbReference type="InterPro" id="IPR006968">
    <property type="entry name" value="RUS_fam"/>
</dbReference>
<evidence type="ECO:0000313" key="3">
    <source>
        <dbReference type="EMBL" id="KAK4535433.1"/>
    </source>
</evidence>
<dbReference type="PANTHER" id="PTHR12770">
    <property type="entry name" value="RUS1 FAMILY PROTEIN C16ORF58"/>
    <property type="match status" value="1"/>
</dbReference>
<evidence type="ECO:0000256" key="1">
    <source>
        <dbReference type="ARBA" id="ARBA00007558"/>
    </source>
</evidence>
<organism evidence="3 4">
    <name type="scientific">Cyanidium caldarium</name>
    <name type="common">Red alga</name>
    <dbReference type="NCBI Taxonomy" id="2771"/>
    <lineage>
        <taxon>Eukaryota</taxon>
        <taxon>Rhodophyta</taxon>
        <taxon>Bangiophyceae</taxon>
        <taxon>Cyanidiales</taxon>
        <taxon>Cyanidiaceae</taxon>
        <taxon>Cyanidium</taxon>
    </lineage>
</organism>
<dbReference type="EMBL" id="JANCYW010000005">
    <property type="protein sequence ID" value="KAK4535433.1"/>
    <property type="molecule type" value="Genomic_DNA"/>
</dbReference>
<dbReference type="PANTHER" id="PTHR12770:SF27">
    <property type="entry name" value="PROTEIN ROOT UVB SENSITIVE 5"/>
    <property type="match status" value="1"/>
</dbReference>
<dbReference type="Proteomes" id="UP001301350">
    <property type="component" value="Unassembled WGS sequence"/>
</dbReference>
<proteinExistence type="inferred from homology"/>
<dbReference type="Pfam" id="PF04884">
    <property type="entry name" value="UVB_sens_prot"/>
    <property type="match status" value="1"/>
</dbReference>
<reference evidence="3 4" key="1">
    <citation type="submission" date="2022-07" db="EMBL/GenBank/DDBJ databases">
        <title>Genome-wide signatures of adaptation to extreme environments.</title>
        <authorList>
            <person name="Cho C.H."/>
            <person name="Yoon H.S."/>
        </authorList>
    </citation>
    <scope>NUCLEOTIDE SEQUENCE [LARGE SCALE GENOMIC DNA]</scope>
    <source>
        <strain evidence="3 4">DBV 063 E5</strain>
    </source>
</reference>
<dbReference type="AlphaFoldDB" id="A0AAV9ITN0"/>
<evidence type="ECO:0000313" key="4">
    <source>
        <dbReference type="Proteomes" id="UP001301350"/>
    </source>
</evidence>